<dbReference type="GO" id="GO:0000139">
    <property type="term" value="C:Golgi membrane"/>
    <property type="evidence" value="ECO:0007669"/>
    <property type="project" value="TreeGrafter"/>
</dbReference>
<dbReference type="Proteomes" id="UP000800039">
    <property type="component" value="Unassembled WGS sequence"/>
</dbReference>
<dbReference type="InterPro" id="IPR008630">
    <property type="entry name" value="Glyco_trans_34"/>
</dbReference>
<evidence type="ECO:0000256" key="4">
    <source>
        <dbReference type="SAM" id="MobiDB-lite"/>
    </source>
</evidence>
<reference evidence="5" key="1">
    <citation type="submission" date="2020-01" db="EMBL/GenBank/DDBJ databases">
        <authorList>
            <consortium name="DOE Joint Genome Institute"/>
            <person name="Haridas S."/>
            <person name="Albert R."/>
            <person name="Binder M."/>
            <person name="Bloem J."/>
            <person name="Labutti K."/>
            <person name="Salamov A."/>
            <person name="Andreopoulos B."/>
            <person name="Baker S.E."/>
            <person name="Barry K."/>
            <person name="Bills G."/>
            <person name="Bluhm B.H."/>
            <person name="Cannon C."/>
            <person name="Castanera R."/>
            <person name="Culley D.E."/>
            <person name="Daum C."/>
            <person name="Ezra D."/>
            <person name="Gonzalez J.B."/>
            <person name="Henrissat B."/>
            <person name="Kuo A."/>
            <person name="Liang C."/>
            <person name="Lipzen A."/>
            <person name="Lutzoni F."/>
            <person name="Magnuson J."/>
            <person name="Mondo S."/>
            <person name="Nolan M."/>
            <person name="Ohm R."/>
            <person name="Pangilinan J."/>
            <person name="Park H.-J."/>
            <person name="Ramirez L."/>
            <person name="Alfaro M."/>
            <person name="Sun H."/>
            <person name="Tritt A."/>
            <person name="Yoshinaga Y."/>
            <person name="Zwiers L.-H."/>
            <person name="Turgeon B.G."/>
            <person name="Goodwin S.B."/>
            <person name="Spatafora J.W."/>
            <person name="Crous P.W."/>
            <person name="Grigoriev I.V."/>
        </authorList>
    </citation>
    <scope>NUCLEOTIDE SEQUENCE</scope>
    <source>
        <strain evidence="5">CBS 394.84</strain>
    </source>
</reference>
<organism evidence="5 6">
    <name type="scientific">Cucurbitaria berberidis CBS 394.84</name>
    <dbReference type="NCBI Taxonomy" id="1168544"/>
    <lineage>
        <taxon>Eukaryota</taxon>
        <taxon>Fungi</taxon>
        <taxon>Dikarya</taxon>
        <taxon>Ascomycota</taxon>
        <taxon>Pezizomycotina</taxon>
        <taxon>Dothideomycetes</taxon>
        <taxon>Pleosporomycetidae</taxon>
        <taxon>Pleosporales</taxon>
        <taxon>Pleosporineae</taxon>
        <taxon>Cucurbitariaceae</taxon>
        <taxon>Cucurbitaria</taxon>
    </lineage>
</organism>
<name>A0A9P4L6M8_9PLEO</name>
<evidence type="ECO:0008006" key="7">
    <source>
        <dbReference type="Google" id="ProtNLM"/>
    </source>
</evidence>
<dbReference type="GO" id="GO:0006487">
    <property type="term" value="P:protein N-linked glycosylation"/>
    <property type="evidence" value="ECO:0007669"/>
    <property type="project" value="TreeGrafter"/>
</dbReference>
<accession>A0A9P4L6M8</accession>
<keyword evidence="2" id="KW-0328">Glycosyltransferase</keyword>
<dbReference type="GeneID" id="63854339"/>
<feature type="region of interest" description="Disordered" evidence="4">
    <location>
        <begin position="33"/>
        <end position="52"/>
    </location>
</feature>
<keyword evidence="6" id="KW-1185">Reference proteome</keyword>
<dbReference type="AlphaFoldDB" id="A0A9P4L6M8"/>
<keyword evidence="3" id="KW-0808">Transferase</keyword>
<feature type="compositionally biased region" description="Acidic residues" evidence="4">
    <location>
        <begin position="405"/>
        <end position="424"/>
    </location>
</feature>
<feature type="region of interest" description="Disordered" evidence="4">
    <location>
        <begin position="398"/>
        <end position="437"/>
    </location>
</feature>
<dbReference type="GO" id="GO:0016757">
    <property type="term" value="F:glycosyltransferase activity"/>
    <property type="evidence" value="ECO:0007669"/>
    <property type="project" value="UniProtKB-KW"/>
</dbReference>
<dbReference type="Gene3D" id="3.90.550.10">
    <property type="entry name" value="Spore Coat Polysaccharide Biosynthesis Protein SpsA, Chain A"/>
    <property type="match status" value="1"/>
</dbReference>
<evidence type="ECO:0000256" key="2">
    <source>
        <dbReference type="ARBA" id="ARBA00022676"/>
    </source>
</evidence>
<comment type="caution">
    <text evidence="5">The sequence shown here is derived from an EMBL/GenBank/DDBJ whole genome shotgun (WGS) entry which is preliminary data.</text>
</comment>
<dbReference type="RefSeq" id="XP_040785796.1">
    <property type="nucleotide sequence ID" value="XM_040937089.1"/>
</dbReference>
<dbReference type="OrthoDB" id="3763672at2759"/>
<dbReference type="Pfam" id="PF05637">
    <property type="entry name" value="Glyco_transf_34"/>
    <property type="match status" value="1"/>
</dbReference>
<evidence type="ECO:0000313" key="6">
    <source>
        <dbReference type="Proteomes" id="UP000800039"/>
    </source>
</evidence>
<proteinExistence type="inferred from homology"/>
<dbReference type="InterPro" id="IPR029044">
    <property type="entry name" value="Nucleotide-diphossugar_trans"/>
</dbReference>
<feature type="compositionally biased region" description="Basic and acidic residues" evidence="4">
    <location>
        <begin position="425"/>
        <end position="437"/>
    </location>
</feature>
<dbReference type="PANTHER" id="PTHR31306">
    <property type="entry name" value="ALPHA-1,6-MANNOSYLTRANSFERASE MNN11-RELATED"/>
    <property type="match status" value="1"/>
</dbReference>
<dbReference type="PANTHER" id="PTHR31306:SF3">
    <property type="entry name" value="NUCLEOTIDE-DIPHOSPHO-SUGAR TRANSFERASE DOMAIN-CONTAINING PROTEIN"/>
    <property type="match status" value="1"/>
</dbReference>
<evidence type="ECO:0000256" key="3">
    <source>
        <dbReference type="ARBA" id="ARBA00022679"/>
    </source>
</evidence>
<protein>
    <recommendedName>
        <fullName evidence="7">Nucleotide-diphospho-sugar transferase domain-containing protein</fullName>
    </recommendedName>
</protein>
<evidence type="ECO:0000256" key="1">
    <source>
        <dbReference type="ARBA" id="ARBA00005664"/>
    </source>
</evidence>
<dbReference type="EMBL" id="ML976617">
    <property type="protein sequence ID" value="KAF1843233.1"/>
    <property type="molecule type" value="Genomic_DNA"/>
</dbReference>
<comment type="similarity">
    <text evidence="1">Belongs to the glycosyltransferase 34 family.</text>
</comment>
<sequence length="437" mass="50605">MIAPPRRYCVIAVVVLIFVFTFLYSAQPYNKPLSHKKHPKVPQHAKVPHRSSKPTLRRTIRSLFRSIRLSPTQPEYHDEKGNIFPGAPFDKATWKKPFGKRLLIVDIDTRVPTGDNQILNPDKKINWDDLQMDGAGYVSNAISNHYLYAMIHGYDYKYYQALSMPDHYATWIRPHIFKELLPDYDFVVAMDADAVVSHLEVPLEWLFNRWNITENTSMALPHDTQQYRDGKSMSTDSYGVPVLNGGFVISHNNNLTFDMLSAWGNCTTETRYPGCGQWKDKWSHEQRAFSEYIRWDPEFNKTEGFVTAIPCDDAMGWPGFKELAEERGEHGITDCKGNFVRHYTIGKEFVKPGGSQIVMQALTEVMQKNLVSHQDTLIDKELQFHWYSGILHWPGKKTEKIDPALAEDEDWEEEEDDEAEEVEEPETKEAKTKDERR</sequence>
<evidence type="ECO:0000313" key="5">
    <source>
        <dbReference type="EMBL" id="KAF1843233.1"/>
    </source>
</evidence>
<gene>
    <name evidence="5" type="ORF">K460DRAFT_407596</name>
</gene>